<evidence type="ECO:0000256" key="5">
    <source>
        <dbReference type="ARBA" id="ARBA00022989"/>
    </source>
</evidence>
<gene>
    <name evidence="8" type="primary">TIC20-II</name>
    <name evidence="8" type="ORF">g.27491</name>
</gene>
<evidence type="ECO:0000256" key="2">
    <source>
        <dbReference type="ARBA" id="ARBA00009596"/>
    </source>
</evidence>
<feature type="transmembrane region" description="Helical" evidence="7">
    <location>
        <begin position="107"/>
        <end position="127"/>
    </location>
</feature>
<comment type="similarity">
    <text evidence="2 7">Belongs to the Tic20 family.</text>
</comment>
<dbReference type="GO" id="GO:0009706">
    <property type="term" value="C:chloroplast inner membrane"/>
    <property type="evidence" value="ECO:0007669"/>
    <property type="project" value="UniProtKB-SubCell"/>
</dbReference>
<name>A0A1D1ZB59_9ARAE</name>
<dbReference type="PANTHER" id="PTHR33510:SF5">
    <property type="entry name" value="PROTEIN TIC 20-II, CHLOROPLASTIC"/>
    <property type="match status" value="1"/>
</dbReference>
<evidence type="ECO:0000256" key="1">
    <source>
        <dbReference type="ARBA" id="ARBA00004478"/>
    </source>
</evidence>
<proteinExistence type="inferred from homology"/>
<dbReference type="Pfam" id="PF16166">
    <property type="entry name" value="TIC20"/>
    <property type="match status" value="1"/>
</dbReference>
<feature type="transmembrane region" description="Helical" evidence="7">
    <location>
        <begin position="139"/>
        <end position="157"/>
    </location>
</feature>
<protein>
    <recommendedName>
        <fullName evidence="7">Protein TIC 20</fullName>
    </recommendedName>
</protein>
<evidence type="ECO:0000256" key="4">
    <source>
        <dbReference type="ARBA" id="ARBA00022780"/>
    </source>
</evidence>
<evidence type="ECO:0000313" key="8">
    <source>
        <dbReference type="EMBL" id="JAT64169.1"/>
    </source>
</evidence>
<dbReference type="AlphaFoldDB" id="A0A1D1ZB59"/>
<keyword evidence="6 7" id="KW-0472">Membrane</keyword>
<comment type="function">
    <text evidence="7">Involved in protein precursor import into chloroplasts.</text>
</comment>
<reference evidence="8" key="1">
    <citation type="submission" date="2015-07" db="EMBL/GenBank/DDBJ databases">
        <title>Transcriptome Assembly of Anthurium amnicola.</title>
        <authorList>
            <person name="Suzuki J."/>
        </authorList>
    </citation>
    <scope>NUCLEOTIDE SEQUENCE</scope>
</reference>
<keyword evidence="3 7" id="KW-0812">Transmembrane</keyword>
<sequence length="214" mass="23266">MATLSLLRFSPFPSLRTLTRPRPSPAVHIPVPIRHAAATAATSLPRPRRPVTTTTMSYRTPVPASERLFSALAYALPFFNSLHYGRFLFARFPSLGLAIEPLLPLVAAYRSVPYASFVAFFALYLGVVRNPAFGRYVRFNAMQAVVLDVFLALPTLVQRVLGTPAGGLGFRLLELGYGAIFAFAAACFLYGVVSCVLGKTPYLPIVASAADRQL</sequence>
<evidence type="ECO:0000256" key="3">
    <source>
        <dbReference type="ARBA" id="ARBA00022692"/>
    </source>
</evidence>
<dbReference type="EMBL" id="GDJX01003767">
    <property type="protein sequence ID" value="JAT64169.1"/>
    <property type="molecule type" value="Transcribed_RNA"/>
</dbReference>
<feature type="transmembrane region" description="Helical" evidence="7">
    <location>
        <begin position="177"/>
        <end position="197"/>
    </location>
</feature>
<keyword evidence="5 7" id="KW-1133">Transmembrane helix</keyword>
<evidence type="ECO:0000256" key="7">
    <source>
        <dbReference type="RuleBase" id="RU367003"/>
    </source>
</evidence>
<keyword evidence="4" id="KW-1001">Plastid inner membrane</keyword>
<comment type="subcellular location">
    <subcellularLocation>
        <location evidence="1">Plastid</location>
        <location evidence="1">Chloroplast inner membrane</location>
        <topology evidence="1">Multi-pass membrane protein</topology>
    </subcellularLocation>
    <subcellularLocation>
        <location evidence="7">Plastid</location>
        <location evidence="7">Chloroplast membrane</location>
        <topology evidence="7">Multi-pass membrane protein</topology>
    </subcellularLocation>
</comment>
<keyword evidence="7" id="KW-0150">Chloroplast</keyword>
<dbReference type="InterPro" id="IPR005691">
    <property type="entry name" value="Tic20"/>
</dbReference>
<feature type="transmembrane region" description="Helical" evidence="7">
    <location>
        <begin position="68"/>
        <end position="87"/>
    </location>
</feature>
<dbReference type="PANTHER" id="PTHR33510">
    <property type="entry name" value="PROTEIN TIC 20-II, CHLOROPLASTIC"/>
    <property type="match status" value="1"/>
</dbReference>
<keyword evidence="7" id="KW-0934">Plastid</keyword>
<organism evidence="8">
    <name type="scientific">Anthurium amnicola</name>
    <dbReference type="NCBI Taxonomy" id="1678845"/>
    <lineage>
        <taxon>Eukaryota</taxon>
        <taxon>Viridiplantae</taxon>
        <taxon>Streptophyta</taxon>
        <taxon>Embryophyta</taxon>
        <taxon>Tracheophyta</taxon>
        <taxon>Spermatophyta</taxon>
        <taxon>Magnoliopsida</taxon>
        <taxon>Liliopsida</taxon>
        <taxon>Araceae</taxon>
        <taxon>Pothoideae</taxon>
        <taxon>Potheae</taxon>
        <taxon>Anthurium</taxon>
    </lineage>
</organism>
<accession>A0A1D1ZB59</accession>
<evidence type="ECO:0000256" key="6">
    <source>
        <dbReference type="ARBA" id="ARBA00023136"/>
    </source>
</evidence>